<proteinExistence type="predicted"/>
<dbReference type="Proteomes" id="UP001231649">
    <property type="component" value="Chromosome 9"/>
</dbReference>
<name>A0ACC2QYS7_9NEOP</name>
<accession>A0ACC2QYS7</accession>
<evidence type="ECO:0000313" key="1">
    <source>
        <dbReference type="EMBL" id="KAJ8728313.1"/>
    </source>
</evidence>
<comment type="caution">
    <text evidence="1">The sequence shown here is derived from an EMBL/GenBank/DDBJ whole genome shotgun (WGS) entry which is preliminary data.</text>
</comment>
<organism evidence="1 2">
    <name type="scientific">Mythimna loreyi</name>
    <dbReference type="NCBI Taxonomy" id="667449"/>
    <lineage>
        <taxon>Eukaryota</taxon>
        <taxon>Metazoa</taxon>
        <taxon>Ecdysozoa</taxon>
        <taxon>Arthropoda</taxon>
        <taxon>Hexapoda</taxon>
        <taxon>Insecta</taxon>
        <taxon>Pterygota</taxon>
        <taxon>Neoptera</taxon>
        <taxon>Endopterygota</taxon>
        <taxon>Lepidoptera</taxon>
        <taxon>Glossata</taxon>
        <taxon>Ditrysia</taxon>
        <taxon>Noctuoidea</taxon>
        <taxon>Noctuidae</taxon>
        <taxon>Noctuinae</taxon>
        <taxon>Hadenini</taxon>
        <taxon>Mythimna</taxon>
    </lineage>
</organism>
<keyword evidence="2" id="KW-1185">Reference proteome</keyword>
<reference evidence="1" key="1">
    <citation type="submission" date="2023-03" db="EMBL/GenBank/DDBJ databases">
        <title>Chromosome-level genomes of two armyworms, Mythimna separata and Mythimna loreyi, provide insights into the biosynthesis and reception of sex pheromones.</title>
        <authorList>
            <person name="Zhao H."/>
        </authorList>
    </citation>
    <scope>NUCLEOTIDE SEQUENCE</scope>
    <source>
        <strain evidence="1">BeijingLab</strain>
    </source>
</reference>
<evidence type="ECO:0000313" key="2">
    <source>
        <dbReference type="Proteomes" id="UP001231649"/>
    </source>
</evidence>
<protein>
    <submittedName>
        <fullName evidence="1">Uncharacterized protein</fullName>
    </submittedName>
</protein>
<sequence length="2765" mass="318332">MKSKPIKHKTTNTFRFVPFAERINAIDIRHAALYHIEHAYAQQPEENETHFFVALQKWHVLNLTENFKKFRKEVFGIITVPQLLHKKDEVVEILEKYLNLEDQLCLQPLLEILVSVAKDLREDFYPYFPRFLDILIKLLNTKDAERLEWTLVCLAFLFKVLKPYLKKDIAVVLKRIIPLLSESQPQYINNFAAESFAFVARDIRDKKKFVSLVLNYLQTNDDAITGCGHLIFEILRGVTGKFHSCIETFLPLLLQYLKDNKEHQEILFNVLTQTIEDSLQSISHKEYDVFWTCVLKFTEEILKEDDEESKGLEYILRLAGQVIEHQQGKYLTNPPQFVLLLIKVICEQSSETVLEVCAQIGAVLLLSPNVSLSQEHAGIIIKVLLPLPFPNILINFVQNVIEYSQFDLHILPPFIKFVIQSDFDNEAMGTLTKICLKKSPLSMNGIKLFEWVKYPLDFGKNLRNFMDHFNNVLSEDIENYVENPVKLTNVLFCLPHIEKIDVNYCVKMLGQLISKLLDILKSYNLENQLKENKFHCDTTALSRCARKVLFMLSLAFESAIHISSCKKLKDICEIDTLLPVILPCAADPNYLCSLHLLDLYLTAYEHEHGLTYPHLSLVDAYLKTNVSSPFHVVRLLTTHIYKLFENVEELNNTVEVGGTVEKFSIFSRCYAVESIKPSIQEYRAQLNMLQKMTFNTSQYALAKDTDFHLFALNYMLGVLYINFKLLWEPVTEFIAGYGNALSVDDFWPTFHTALESSFVNAKKNLKQFHFDDEIDTNFEILQKLYSDYNNITERPDLYNYRNLILKVMTNCIQVCEARNRDVVVLFLNFIEEEYRRNDSMNALKIDMEVRENKMEIDDEKAEESKENNEENIEEIDDEKETVSGKIVFKTLINIMQVLAQFKNPRALHKEPVFWEIYMEFLKNKNPGLQKYALDCVLNYKNKNVIKYKSNLYNLVDEKKFKDELTLFKITEDAKNIQLEDREHVVPIILRILYGKMTSKLVAEKKGGGQNRRSLVMRYLAGCNEAEIKMFIEMAFSYYKQYLDMKPREIFEKISSEIDLKSVTSPGKLHSVLNLFEVVREYFGGCMNEELLSQLFNIYFAICSTVAVVLSQGDKVHVGYVKVMKNLRTLALGTTRKLFEQFTKYPWNKDELFVMYETLIWPLMPKLHIEGIHSPTALLRLLNAWCQNPRYYILLITCSEKDSISPLPAIFKLLLAPKTSPGVVNMILDMIEKLITLTEDEEDREIPRIESFNVLPIEAPQNVSGINFGSKILVPHIPSILEVMKRRMANSAKSNTVNKRDLLILSRITELVASPELCDELLNLLLPILVKKVCMNMAEENMEHAVNTIINLLGHSTNPQIYIKNIAVLFNKVGPVEVRKLLMKLLTSIAESASKNKEVLTRMANMVAEMNAFNKRWIEQPDFDRRIDAYKQIYQLLEKDEIDVDLAILIVNNCFYFIRTEKDIGLRDSAGLCLKRILPKLLMKYRSTTDGQFLVRDTVLSLISTGIRDTKNELLRNECINLLGELARECPDADVVISDLAHVINKEDREVDFFDNMCHLQMHRRVRALLKFCKVAKKMTKCPTPRTLTNFILPLASMYICDDKYTDKNTLIDACIEVVSTCCRLLPWYHYEVILKLYLNKMRHSSEHQKQLTRILVGIIDAFHFDFSKVKNIELPKALITNVHKFKMNKANVENKENVDNKEVAEEGDKEEELEIKEDLDEESELKAADDEAADEEPSKEITNVPAFERVTNVSPSVAKRIIKSLSAGLLPQLNRAIGKMTEHEESHKVNRRKTGFDRQEEDMLRVPIALALVKLLQRLPGDLLKHQLPGIIIKLCSFLKSPLKQVRITARDIVKKIMLTVGPSYLGVLLEHLTLLLTRGYQVHVLVATIHTVLDALKAEFKPGDLDENLDYILDVCTNDLFGALSEEKEVDKLHYKTPEAKPSKKSYVTLMTVSQNITEQCLINLIVPFKDVLQKHHSKKIVLKVQEALMHITSGLVTNKFIDIESLFIFLHGVASESIPEFVLGAPKRQITEKQREIMLRAKPDCFLIPETPKRNKESQAKNVKTSGKANAHVLVEFSLNILYVILKREKVPRMDCRAFVDPLVPLLVDALKSEHVKVSTIAMKCIATLWTIRVSTPTLEEMVQDIVKTIFLTLHKYATFEISKQNDNFHLVRTAFKAVTVLVRNVKYYKLEEDQLKTLLLYAEEDCQNDEKQSNSFSLLKAILEARLVSNELHEVMEKVSKICILSESARSREEARVIFVNYLTHYSPGKRLEKYIDFFVSQLNYELQHGRESSLKFLEMIINKLLVVQLSKHGAHLLLSLGACMLNDSAPECRASAAGCIEAMLKRFPLQERNKLFDLVMTFFQDNQPVHFELAAQLSTRFVNVEQDDFKNRLNTVLSLVSSKILLLSNDITEGRFVKIKLEISEDKTDEDKQKEKDHSLIQILNLIEKITFHCASSLTNKKYVNEFDEIAQQCKALLAYPHSWVRLKSAKILGQLLSVVDAEELDRIVKKKVESDRGFIYDDTEDVLRSLVLDLCAQYTTGAAKEMVEQTTAVLFVILKLVHSMSSFKLDKKSQTEGEDAEGGSRMNIRWILFKLRRAVNVEVARAPSNMVIRTSIFTMWTHVISSLEDEDVNKIVDVILPPIVRELSTGDAATPATVAKQLAGRLGKKLRRKIGEIEYSKLVAEAQMKLNIKRAERKKLLLQEKVNNPEKAAKRKLQLKEKKKQSKKAKMEMVTGKRPRPKKRKAEDFDIEDKLLKDDD</sequence>
<dbReference type="EMBL" id="CM056785">
    <property type="protein sequence ID" value="KAJ8728313.1"/>
    <property type="molecule type" value="Genomic_DNA"/>
</dbReference>
<gene>
    <name evidence="1" type="ORF">PYW08_016698</name>
</gene>